<dbReference type="InterPro" id="IPR029058">
    <property type="entry name" value="AB_hydrolase_fold"/>
</dbReference>
<evidence type="ECO:0000313" key="2">
    <source>
        <dbReference type="EMBL" id="KAK6347305.1"/>
    </source>
</evidence>
<dbReference type="Gene3D" id="3.40.50.1820">
    <property type="entry name" value="alpha/beta hydrolase"/>
    <property type="match status" value="1"/>
</dbReference>
<dbReference type="PANTHER" id="PTHR17630:SF105">
    <property type="entry name" value="DIENELACTONE HYDROLASE FAMILY PROTEIN (AFU_ORTHOLOGUE AFUA_4G08790)"/>
    <property type="match status" value="1"/>
</dbReference>
<comment type="caution">
    <text evidence="2">The sequence shown here is derived from an EMBL/GenBank/DDBJ whole genome shotgun (WGS) entry which is preliminary data.</text>
</comment>
<organism evidence="2 3">
    <name type="scientific">Orbilia brochopaga</name>
    <dbReference type="NCBI Taxonomy" id="3140254"/>
    <lineage>
        <taxon>Eukaryota</taxon>
        <taxon>Fungi</taxon>
        <taxon>Dikarya</taxon>
        <taxon>Ascomycota</taxon>
        <taxon>Pezizomycotina</taxon>
        <taxon>Orbiliomycetes</taxon>
        <taxon>Orbiliales</taxon>
        <taxon>Orbiliaceae</taxon>
        <taxon>Orbilia</taxon>
    </lineage>
</organism>
<evidence type="ECO:0000313" key="3">
    <source>
        <dbReference type="Proteomes" id="UP001375240"/>
    </source>
</evidence>
<dbReference type="PANTHER" id="PTHR17630">
    <property type="entry name" value="DIENELACTONE HYDROLASE"/>
    <property type="match status" value="1"/>
</dbReference>
<name>A0AAV9UV34_9PEZI</name>
<dbReference type="SUPFAM" id="SSF53474">
    <property type="entry name" value="alpha/beta-Hydrolases"/>
    <property type="match status" value="1"/>
</dbReference>
<dbReference type="InterPro" id="IPR002925">
    <property type="entry name" value="Dienelactn_hydro"/>
</dbReference>
<dbReference type="Pfam" id="PF01738">
    <property type="entry name" value="DLH"/>
    <property type="match status" value="1"/>
</dbReference>
<reference evidence="2 3" key="1">
    <citation type="submission" date="2019-10" db="EMBL/GenBank/DDBJ databases">
        <authorList>
            <person name="Palmer J.M."/>
        </authorList>
    </citation>
    <scope>NUCLEOTIDE SEQUENCE [LARGE SCALE GENOMIC DNA]</scope>
    <source>
        <strain evidence="2 3">TWF696</strain>
    </source>
</reference>
<feature type="domain" description="Dienelactone hydrolase" evidence="1">
    <location>
        <begin position="146"/>
        <end position="265"/>
    </location>
</feature>
<sequence length="305" mass="33168">MSIGGGMCVGCLQGALHEGQTTGTIEKVHGFDTYVARPQTSSPATIILLSDGFGWATPNARLTADRFASRTGTTVYLPDLTANHPLPSWLRSLPLCEIRNNWHSPHALLLKPWYLFWVILGLLPFRIVNGISRSHIRVRRFVAAVRNSAEGRVLGIAGFCWGGKHAFLLSAAKNPDRGTDTEDAGKEYLVDFAFAGHPSHVVLPGDVTHLVCPVSVAMGTEDFMNPLPFSKRMQELLAAKTGRAAGSELVLYDGGNHGFACRADLSDERLRDCAQGAEDQFVGFVARMAEKLRPGDTDTSNYVEC</sequence>
<dbReference type="AlphaFoldDB" id="A0AAV9UV34"/>
<gene>
    <name evidence="2" type="ORF">TWF696_007376</name>
</gene>
<dbReference type="EMBL" id="JAVHNQ010000005">
    <property type="protein sequence ID" value="KAK6347305.1"/>
    <property type="molecule type" value="Genomic_DNA"/>
</dbReference>
<dbReference type="Proteomes" id="UP001375240">
    <property type="component" value="Unassembled WGS sequence"/>
</dbReference>
<evidence type="ECO:0000259" key="1">
    <source>
        <dbReference type="Pfam" id="PF01738"/>
    </source>
</evidence>
<keyword evidence="3" id="KW-1185">Reference proteome</keyword>
<dbReference type="GO" id="GO:0016787">
    <property type="term" value="F:hydrolase activity"/>
    <property type="evidence" value="ECO:0007669"/>
    <property type="project" value="InterPro"/>
</dbReference>
<proteinExistence type="predicted"/>
<protein>
    <recommendedName>
        <fullName evidence="1">Dienelactone hydrolase domain-containing protein</fullName>
    </recommendedName>
</protein>
<accession>A0AAV9UV34</accession>